<gene>
    <name evidence="2" type="ORF">OJF2_19110</name>
</gene>
<dbReference type="PANTHER" id="PTHR38768:SF1">
    <property type="entry name" value="UPF0502 PROTEIN YCEH"/>
    <property type="match status" value="1"/>
</dbReference>
<keyword evidence="3" id="KW-1185">Reference proteome</keyword>
<sequence>MTATESSAGAPCWVPLSPIERRVVGVLAEKGMTTPDQYPLSVLAAVAGCNQKSNRDPITNYDQDDVEETLHDLRKKGAAILVETAGGRVTRWKHTLYTWFPAKKTELAVIVELLLRGPQTTGELRGRASRMEPIHELPALEMILAGLEDRGLVVQLSPKEQKRGVVVTHGLYPPAELEKVRQAFAASGGLAVPDADEGPARRPVAATATTAELVTVQAELAAVRAELAVARAEVGELRGRLDALAAELRDLKSALGV</sequence>
<protein>
    <submittedName>
        <fullName evidence="2">Uncharacterized protein</fullName>
    </submittedName>
</protein>
<name>A0A5B9W0H3_9BACT</name>
<organism evidence="2 3">
    <name type="scientific">Aquisphaera giovannonii</name>
    <dbReference type="NCBI Taxonomy" id="406548"/>
    <lineage>
        <taxon>Bacteria</taxon>
        <taxon>Pseudomonadati</taxon>
        <taxon>Planctomycetota</taxon>
        <taxon>Planctomycetia</taxon>
        <taxon>Isosphaerales</taxon>
        <taxon>Isosphaeraceae</taxon>
        <taxon>Aquisphaera</taxon>
    </lineage>
</organism>
<evidence type="ECO:0000313" key="3">
    <source>
        <dbReference type="Proteomes" id="UP000324233"/>
    </source>
</evidence>
<dbReference type="AlphaFoldDB" id="A0A5B9W0H3"/>
<dbReference type="Pfam" id="PF04337">
    <property type="entry name" value="DUF480"/>
    <property type="match status" value="1"/>
</dbReference>
<accession>A0A5B9W0H3</accession>
<evidence type="ECO:0000256" key="1">
    <source>
        <dbReference type="SAM" id="Coils"/>
    </source>
</evidence>
<reference evidence="2 3" key="1">
    <citation type="submission" date="2019-08" db="EMBL/GenBank/DDBJ databases">
        <title>Deep-cultivation of Planctomycetes and their phenomic and genomic characterization uncovers novel biology.</title>
        <authorList>
            <person name="Wiegand S."/>
            <person name="Jogler M."/>
            <person name="Boedeker C."/>
            <person name="Pinto D."/>
            <person name="Vollmers J."/>
            <person name="Rivas-Marin E."/>
            <person name="Kohn T."/>
            <person name="Peeters S.H."/>
            <person name="Heuer A."/>
            <person name="Rast P."/>
            <person name="Oberbeckmann S."/>
            <person name="Bunk B."/>
            <person name="Jeske O."/>
            <person name="Meyerdierks A."/>
            <person name="Storesund J.E."/>
            <person name="Kallscheuer N."/>
            <person name="Luecker S."/>
            <person name="Lage O.M."/>
            <person name="Pohl T."/>
            <person name="Merkel B.J."/>
            <person name="Hornburger P."/>
            <person name="Mueller R.-W."/>
            <person name="Bruemmer F."/>
            <person name="Labrenz M."/>
            <person name="Spormann A.M."/>
            <person name="Op den Camp H."/>
            <person name="Overmann J."/>
            <person name="Amann R."/>
            <person name="Jetten M.S.M."/>
            <person name="Mascher T."/>
            <person name="Medema M.H."/>
            <person name="Devos D.P."/>
            <person name="Kaster A.-K."/>
            <person name="Ovreas L."/>
            <person name="Rohde M."/>
            <person name="Galperin M.Y."/>
            <person name="Jogler C."/>
        </authorList>
    </citation>
    <scope>NUCLEOTIDE SEQUENCE [LARGE SCALE GENOMIC DNA]</scope>
    <source>
        <strain evidence="2 3">OJF2</strain>
    </source>
</reference>
<dbReference type="SUPFAM" id="SSF46785">
    <property type="entry name" value="Winged helix' DNA-binding domain"/>
    <property type="match status" value="2"/>
</dbReference>
<dbReference type="Gene3D" id="1.10.10.10">
    <property type="entry name" value="Winged helix-like DNA-binding domain superfamily/Winged helix DNA-binding domain"/>
    <property type="match status" value="2"/>
</dbReference>
<proteinExistence type="predicted"/>
<dbReference type="OrthoDB" id="9784785at2"/>
<dbReference type="InterPro" id="IPR036390">
    <property type="entry name" value="WH_DNA-bd_sf"/>
</dbReference>
<dbReference type="PANTHER" id="PTHR38768">
    <property type="entry name" value="UPF0502 PROTEIN YCEH"/>
    <property type="match status" value="1"/>
</dbReference>
<dbReference type="InterPro" id="IPR036388">
    <property type="entry name" value="WH-like_DNA-bd_sf"/>
</dbReference>
<dbReference type="Proteomes" id="UP000324233">
    <property type="component" value="Chromosome"/>
</dbReference>
<dbReference type="EMBL" id="CP042997">
    <property type="protein sequence ID" value="QEH33410.1"/>
    <property type="molecule type" value="Genomic_DNA"/>
</dbReference>
<evidence type="ECO:0000313" key="2">
    <source>
        <dbReference type="EMBL" id="QEH33410.1"/>
    </source>
</evidence>
<dbReference type="InterPro" id="IPR007432">
    <property type="entry name" value="DUF480"/>
</dbReference>
<keyword evidence="1" id="KW-0175">Coiled coil</keyword>
<dbReference type="RefSeq" id="WP_148593261.1">
    <property type="nucleotide sequence ID" value="NZ_CP042997.1"/>
</dbReference>
<feature type="coiled-coil region" evidence="1">
    <location>
        <begin position="213"/>
        <end position="254"/>
    </location>
</feature>
<dbReference type="KEGG" id="agv:OJF2_19110"/>